<evidence type="ECO:0000256" key="3">
    <source>
        <dbReference type="ARBA" id="ARBA00007469"/>
    </source>
</evidence>
<keyword evidence="9" id="KW-0255">Endonuclease</keyword>
<evidence type="ECO:0000256" key="12">
    <source>
        <dbReference type="ARBA" id="ARBA00023180"/>
    </source>
</evidence>
<dbReference type="InterPro" id="IPR036430">
    <property type="entry name" value="RNase_T2-like_sf"/>
</dbReference>
<evidence type="ECO:0000256" key="14">
    <source>
        <dbReference type="ARBA" id="ARBA00025494"/>
    </source>
</evidence>
<proteinExistence type="inferred from homology"/>
<dbReference type="GeneID" id="2909604"/>
<keyword evidence="10" id="KW-0378">Hydrolase</keyword>
<keyword evidence="11" id="KW-1015">Disulfide bond</keyword>
<protein>
    <recommendedName>
        <fullName evidence="15">Ribonuclease T2-like</fullName>
        <ecNumber evidence="4">4.6.1.19</ecNumber>
    </recommendedName>
</protein>
<dbReference type="PROSITE" id="PS00530">
    <property type="entry name" value="RNASE_T2_1"/>
    <property type="match status" value="1"/>
</dbReference>
<dbReference type="GO" id="GO:0005775">
    <property type="term" value="C:vacuolar lumen"/>
    <property type="evidence" value="ECO:0007669"/>
    <property type="project" value="UniProtKB-SubCell"/>
</dbReference>
<evidence type="ECO:0000256" key="9">
    <source>
        <dbReference type="ARBA" id="ARBA00022759"/>
    </source>
</evidence>
<evidence type="ECO:0000256" key="18">
    <source>
        <dbReference type="SAM" id="MobiDB-lite"/>
    </source>
</evidence>
<evidence type="ECO:0000256" key="10">
    <source>
        <dbReference type="ARBA" id="ARBA00022801"/>
    </source>
</evidence>
<evidence type="ECO:0000256" key="6">
    <source>
        <dbReference type="ARBA" id="ARBA00022554"/>
    </source>
</evidence>
<evidence type="ECO:0000256" key="13">
    <source>
        <dbReference type="ARBA" id="ARBA00023239"/>
    </source>
</evidence>
<evidence type="ECO:0000256" key="4">
    <source>
        <dbReference type="ARBA" id="ARBA00012571"/>
    </source>
</evidence>
<gene>
    <name evidence="22" type="ORF">B0I71DRAFT_134364</name>
    <name evidence="21" type="ORF">YALI1_C33055g</name>
</gene>
<dbReference type="GO" id="GO:0003723">
    <property type="term" value="F:RNA binding"/>
    <property type="evidence" value="ECO:0007669"/>
    <property type="project" value="InterPro"/>
</dbReference>
<keyword evidence="8 19" id="KW-0732">Signal</keyword>
<dbReference type="SUPFAM" id="SSF55895">
    <property type="entry name" value="Ribonuclease Rh-like"/>
    <property type="match status" value="1"/>
</dbReference>
<dbReference type="Proteomes" id="UP000182444">
    <property type="component" value="Chromosome 1C"/>
</dbReference>
<dbReference type="VEuPathDB" id="FungiDB:YALI0_C23991g"/>
<dbReference type="InterPro" id="IPR033130">
    <property type="entry name" value="RNase_T2_His_AS_2"/>
</dbReference>
<dbReference type="InterPro" id="IPR018188">
    <property type="entry name" value="RNase_T2_His_AS_1"/>
</dbReference>
<reference evidence="22 24" key="2">
    <citation type="submission" date="2018-07" db="EMBL/GenBank/DDBJ databases">
        <title>Draft Genome Assemblies for Five Robust Yarrowia lipolytica Strains Exhibiting High Lipid Production and Pentose Sugar Utilization and Sugar Alcohol Secretion from Undetoxified Lignocellulosic Biomass Hydrolysates.</title>
        <authorList>
            <consortium name="DOE Joint Genome Institute"/>
            <person name="Walker C."/>
            <person name="Ryu S."/>
            <person name="Na H."/>
            <person name="Zane M."/>
            <person name="LaButti K."/>
            <person name="Lipzen A."/>
            <person name="Haridas S."/>
            <person name="Barry K."/>
            <person name="Grigoriev I.V."/>
            <person name="Quarterman J."/>
            <person name="Slininger P."/>
            <person name="Dien B."/>
            <person name="Trinh C.T."/>
        </authorList>
    </citation>
    <scope>NUCLEOTIDE SEQUENCE [LARGE SCALE GENOMIC DNA]</scope>
    <source>
        <strain evidence="22 24">YB392</strain>
    </source>
</reference>
<evidence type="ECO:0000256" key="8">
    <source>
        <dbReference type="ARBA" id="ARBA00022729"/>
    </source>
</evidence>
<dbReference type="FunFam" id="3.90.730.10:FF:000004">
    <property type="entry name" value="Ribonuclease T2-like"/>
    <property type="match status" value="1"/>
</dbReference>
<feature type="signal peptide" evidence="19">
    <location>
        <begin position="1"/>
        <end position="17"/>
    </location>
</feature>
<evidence type="ECO:0000259" key="20">
    <source>
        <dbReference type="Pfam" id="PF25488"/>
    </source>
</evidence>
<dbReference type="GO" id="GO:0006401">
    <property type="term" value="P:RNA catabolic process"/>
    <property type="evidence" value="ECO:0007669"/>
    <property type="project" value="TreeGrafter"/>
</dbReference>
<dbReference type="Pfam" id="PF25488">
    <property type="entry name" value="RNaseT2L_C"/>
    <property type="match status" value="1"/>
</dbReference>
<comment type="subcellular location">
    <subcellularLocation>
        <location evidence="2">Cytoplasm</location>
    </subcellularLocation>
    <subcellularLocation>
        <location evidence="1">Vacuole lumen</location>
    </subcellularLocation>
</comment>
<dbReference type="Proteomes" id="UP000256601">
    <property type="component" value="Unassembled WGS sequence"/>
</dbReference>
<dbReference type="SMR" id="A0A1D8NCI1"/>
<evidence type="ECO:0000256" key="16">
    <source>
        <dbReference type="PIRSR" id="PIRSR633697-1"/>
    </source>
</evidence>
<feature type="compositionally biased region" description="Pro residues" evidence="18">
    <location>
        <begin position="280"/>
        <end position="289"/>
    </location>
</feature>
<dbReference type="PANTHER" id="PTHR11240">
    <property type="entry name" value="RIBONUCLEASE T2"/>
    <property type="match status" value="1"/>
</dbReference>
<dbReference type="InterPro" id="IPR001568">
    <property type="entry name" value="RNase_T2-like"/>
</dbReference>
<evidence type="ECO:0000313" key="24">
    <source>
        <dbReference type="Proteomes" id="UP000256601"/>
    </source>
</evidence>
<dbReference type="RefSeq" id="XP_502205.1">
    <property type="nucleotide sequence ID" value="XM_502205.1"/>
</dbReference>
<name>A0A1D8NCI1_YARLL</name>
<feature type="chain" id="PRO_5033268742" description="Ribonuclease T2-like" evidence="19">
    <location>
        <begin position="18"/>
        <end position="406"/>
    </location>
</feature>
<dbReference type="OrthoDB" id="435754at2759"/>
<evidence type="ECO:0000256" key="2">
    <source>
        <dbReference type="ARBA" id="ARBA00004496"/>
    </source>
</evidence>
<dbReference type="AlphaFoldDB" id="A0A1D8NCI1"/>
<dbReference type="PANTHER" id="PTHR11240:SF22">
    <property type="entry name" value="RIBONUCLEASE T2"/>
    <property type="match status" value="1"/>
</dbReference>
<dbReference type="PROSITE" id="PS00531">
    <property type="entry name" value="RNASE_T2_2"/>
    <property type="match status" value="1"/>
</dbReference>
<evidence type="ECO:0000256" key="7">
    <source>
        <dbReference type="ARBA" id="ARBA00022722"/>
    </source>
</evidence>
<dbReference type="InterPro" id="IPR057328">
    <property type="entry name" value="RNaseT2L_C"/>
</dbReference>
<feature type="active site" evidence="16">
    <location>
        <position position="154"/>
    </location>
</feature>
<evidence type="ECO:0000256" key="5">
    <source>
        <dbReference type="ARBA" id="ARBA00022490"/>
    </source>
</evidence>
<organism evidence="21 23">
    <name type="scientific">Yarrowia lipolytica</name>
    <name type="common">Candida lipolytica</name>
    <dbReference type="NCBI Taxonomy" id="4952"/>
    <lineage>
        <taxon>Eukaryota</taxon>
        <taxon>Fungi</taxon>
        <taxon>Dikarya</taxon>
        <taxon>Ascomycota</taxon>
        <taxon>Saccharomycotina</taxon>
        <taxon>Dipodascomycetes</taxon>
        <taxon>Dipodascales</taxon>
        <taxon>Dipodascales incertae sedis</taxon>
        <taxon>Yarrowia</taxon>
    </lineage>
</organism>
<dbReference type="KEGG" id="yli:2909604"/>
<dbReference type="Pfam" id="PF00445">
    <property type="entry name" value="Ribonuclease_T2"/>
    <property type="match status" value="1"/>
</dbReference>
<evidence type="ECO:0000313" key="23">
    <source>
        <dbReference type="Proteomes" id="UP000182444"/>
    </source>
</evidence>
<reference evidence="21 23" key="1">
    <citation type="journal article" date="2016" name="PLoS ONE">
        <title>Sequence Assembly of Yarrowia lipolytica Strain W29/CLIB89 Shows Transposable Element Diversity.</title>
        <authorList>
            <person name="Magnan C."/>
            <person name="Yu J."/>
            <person name="Chang I."/>
            <person name="Jahn E."/>
            <person name="Kanomata Y."/>
            <person name="Wu J."/>
            <person name="Zeller M."/>
            <person name="Oakes M."/>
            <person name="Baldi P."/>
            <person name="Sandmeyer S."/>
        </authorList>
    </citation>
    <scope>NUCLEOTIDE SEQUENCE [LARGE SCALE GENOMIC DNA]</scope>
    <source>
        <strain evidence="21">CLIB89</strain>
        <strain evidence="23">CLIB89(W29)</strain>
    </source>
</reference>
<evidence type="ECO:0000256" key="1">
    <source>
        <dbReference type="ARBA" id="ARBA00004410"/>
    </source>
</evidence>
<dbReference type="OMA" id="YMSEYWK"/>
<keyword evidence="6" id="KW-0926">Vacuole</keyword>
<dbReference type="GO" id="GO:0016787">
    <property type="term" value="F:hydrolase activity"/>
    <property type="evidence" value="ECO:0007669"/>
    <property type="project" value="UniProtKB-KW"/>
</dbReference>
<evidence type="ECO:0000256" key="19">
    <source>
        <dbReference type="SAM" id="SignalP"/>
    </source>
</evidence>
<keyword evidence="7" id="KW-0540">Nuclease</keyword>
<dbReference type="EC" id="4.6.1.19" evidence="4"/>
<sequence length="406" mass="42796">MQFSLATIATVAAAVSALVCPYTKRDAVAAFTSPPLSSADHKSCPADTPVSCSSGAGSADLCCTESPGGVLVLTQFWDWTPAIGPDDLFTLHGLWPDNCDGSYAQFCDKSMEVQSVAAVLQQLGETELLDKMNKIWIPNRGSTDSFWTHEWNKHATCMSTLKDKCYSSDAPQYQSLADWAHTVVNVFETVNTYKFLEAAGITPDSSKTYAKTDFLNALNSNFDGKQVHISCKSGYISEVWYYFHLKGSVVSGQYLPIDDIGSSSCPDQIKFPPKDGSGGTPPPTDPSDPPTGGSKGFINISGQSGCLISNGNWYTSGTCATYTLGESQYGGVTLTSSKGPCDVVNGKFSCASGNNAGQFTQDGSNIVYGGKSDWSAPSVPSGSQQVGVSPGSAGGSVSFNLVFAAK</sequence>
<accession>A0A1D8NCI1</accession>
<dbReference type="EMBL" id="KZ859036">
    <property type="protein sequence ID" value="RDW24388.1"/>
    <property type="molecule type" value="Genomic_DNA"/>
</dbReference>
<dbReference type="EMBL" id="CP017555">
    <property type="protein sequence ID" value="AOW03335.1"/>
    <property type="molecule type" value="Genomic_DNA"/>
</dbReference>
<feature type="active site" evidence="16">
    <location>
        <position position="92"/>
    </location>
</feature>
<evidence type="ECO:0000256" key="11">
    <source>
        <dbReference type="ARBA" id="ARBA00023157"/>
    </source>
</evidence>
<dbReference type="CDD" id="cd01061">
    <property type="entry name" value="RNase_T2_euk"/>
    <property type="match status" value="1"/>
</dbReference>
<feature type="region of interest" description="Disordered" evidence="18">
    <location>
        <begin position="268"/>
        <end position="295"/>
    </location>
</feature>
<dbReference type="eggNOG" id="KOG1642">
    <property type="taxonomic scope" value="Eukaryota"/>
</dbReference>
<evidence type="ECO:0000313" key="22">
    <source>
        <dbReference type="EMBL" id="RDW24388.1"/>
    </source>
</evidence>
<dbReference type="GO" id="GO:0033897">
    <property type="term" value="F:ribonuclease T2 activity"/>
    <property type="evidence" value="ECO:0007669"/>
    <property type="project" value="UniProtKB-EC"/>
</dbReference>
<keyword evidence="5" id="KW-0963">Cytoplasm</keyword>
<feature type="domain" description="RNase T2-like C-terminal" evidence="20">
    <location>
        <begin position="295"/>
        <end position="401"/>
    </location>
</feature>
<evidence type="ECO:0000256" key="17">
    <source>
        <dbReference type="RuleBase" id="RU004328"/>
    </source>
</evidence>
<evidence type="ECO:0000313" key="21">
    <source>
        <dbReference type="EMBL" id="AOW03335.1"/>
    </source>
</evidence>
<dbReference type="GO" id="GO:0005576">
    <property type="term" value="C:extracellular region"/>
    <property type="evidence" value="ECO:0007669"/>
    <property type="project" value="TreeGrafter"/>
</dbReference>
<evidence type="ECO:0000256" key="15">
    <source>
        <dbReference type="ARBA" id="ARBA00071169"/>
    </source>
</evidence>
<comment type="similarity">
    <text evidence="3 17">Belongs to the RNase T2 family.</text>
</comment>
<dbReference type="InterPro" id="IPR033697">
    <property type="entry name" value="Ribonuclease_T2_eukaryotic"/>
</dbReference>
<keyword evidence="13" id="KW-0456">Lyase</keyword>
<feature type="active site" evidence="16">
    <location>
        <position position="150"/>
    </location>
</feature>
<dbReference type="Gene3D" id="3.90.730.10">
    <property type="entry name" value="Ribonuclease T2-like"/>
    <property type="match status" value="1"/>
</dbReference>
<keyword evidence="12" id="KW-0325">Glycoprotein</keyword>
<comment type="function">
    <text evidence="14">Rnase which modulates cell survival under stress conditions. Released from the vacuole to the cytoplasm during stress to promote tRNA and rRNA cleavage and to activate separately a downstream pathway that promotes cell death. Involved in cell size, vacuolar morphology and growth at high temperatures and high salt concentration.</text>
</comment>
<dbReference type="VEuPathDB" id="FungiDB:YALI1_C33055g"/>